<keyword evidence="7 8" id="KW-0472">Membrane</keyword>
<dbReference type="NCBIfam" id="TIGR00842">
    <property type="entry name" value="bcct"/>
    <property type="match status" value="1"/>
</dbReference>
<keyword evidence="4" id="KW-1003">Cell membrane</keyword>
<feature type="transmembrane region" description="Helical" evidence="8">
    <location>
        <begin position="50"/>
        <end position="68"/>
    </location>
</feature>
<feature type="transmembrane region" description="Helical" evidence="8">
    <location>
        <begin position="185"/>
        <end position="208"/>
    </location>
</feature>
<comment type="similarity">
    <text evidence="2">Belongs to the BCCT transporter (TC 2.A.15) family.</text>
</comment>
<comment type="caution">
    <text evidence="9">The sequence shown here is derived from an EMBL/GenBank/DDBJ whole genome shotgun (WGS) entry which is preliminary data.</text>
</comment>
<feature type="transmembrane region" description="Helical" evidence="8">
    <location>
        <begin position="88"/>
        <end position="109"/>
    </location>
</feature>
<feature type="transmembrane region" description="Helical" evidence="8">
    <location>
        <begin position="477"/>
        <end position="500"/>
    </location>
</feature>
<keyword evidence="5 8" id="KW-0812">Transmembrane</keyword>
<dbReference type="OrthoDB" id="9775735at2"/>
<name>A0A3N5BNN4_9BACL</name>
<proteinExistence type="inferred from homology"/>
<evidence type="ECO:0000313" key="10">
    <source>
        <dbReference type="Proteomes" id="UP000277108"/>
    </source>
</evidence>
<gene>
    <name evidence="9" type="ORF">EDD62_1345</name>
</gene>
<dbReference type="GO" id="GO:0022857">
    <property type="term" value="F:transmembrane transporter activity"/>
    <property type="evidence" value="ECO:0007669"/>
    <property type="project" value="InterPro"/>
</dbReference>
<keyword evidence="6 8" id="KW-1133">Transmembrane helix</keyword>
<feature type="transmembrane region" description="Helical" evidence="8">
    <location>
        <begin position="144"/>
        <end position="162"/>
    </location>
</feature>
<dbReference type="AlphaFoldDB" id="A0A3N5BNN4"/>
<dbReference type="EMBL" id="RKRK01000003">
    <property type="protein sequence ID" value="RPF56690.1"/>
    <property type="molecule type" value="Genomic_DNA"/>
</dbReference>
<sequence length="538" mass="60374">MKKYQLMDWPTFILALIVLLAVVLPLILFQEASSEIIMDLNGFVTNQLGTAYLAIGLVIFIYCLYLAFGKYGGIKLGHSDDKPEFNTLSWAAMLFCAGIGSSILYWGIIEWAYYYDSPPFHISPRSEEAINYAASYGIFHWGPLAWSIYVLPALPIAYALFIKNENIIRISHACRPLLGKYTDSWLGKIIDVLFIFGLLGGAGTTLGLATPMIAEGVSVLTGVNSEALWLRILILLLSTIIFAFSSYTGIKKGIKKLSDINIWLTFILLAFVFIVGPTVFIMETTLSSLGLIFRDFFRMATWLEPFGGYNDIEETNFPQSWTVFYWAWWLVYSPFVGLFIARISKGRTIKEVILGTIIYGTLGCTLFFGILGNFGLWLELSGTFSVTEVLKEQSGPAAIMSILSQLPMSNIAIIIFVLTAIIYLSTTFDSGSYILAGATQKKIDGEPYRFNRLFWAFALSFIPLALLIISGNDSLTLLQTASIVSGAPLIIIFIILMVSFMKTLSSDRIKLEERSRLFKEKERKTLSIRYAKDDRWWE</sequence>
<keyword evidence="3" id="KW-0813">Transport</keyword>
<evidence type="ECO:0000256" key="3">
    <source>
        <dbReference type="ARBA" id="ARBA00022448"/>
    </source>
</evidence>
<feature type="transmembrane region" description="Helical" evidence="8">
    <location>
        <begin position="228"/>
        <end position="250"/>
    </location>
</feature>
<comment type="subcellular location">
    <subcellularLocation>
        <location evidence="1">Cell membrane</location>
        <topology evidence="1">Multi-pass membrane protein</topology>
    </subcellularLocation>
</comment>
<accession>A0A3N5BNN4</accession>
<evidence type="ECO:0000313" key="9">
    <source>
        <dbReference type="EMBL" id="RPF56690.1"/>
    </source>
</evidence>
<evidence type="ECO:0000256" key="4">
    <source>
        <dbReference type="ARBA" id="ARBA00022475"/>
    </source>
</evidence>
<reference evidence="9 10" key="1">
    <citation type="submission" date="2018-11" db="EMBL/GenBank/DDBJ databases">
        <title>Genomic Encyclopedia of Type Strains, Phase IV (KMG-IV): sequencing the most valuable type-strain genomes for metagenomic binning, comparative biology and taxonomic classification.</title>
        <authorList>
            <person name="Goeker M."/>
        </authorList>
    </citation>
    <scope>NUCLEOTIDE SEQUENCE [LARGE SCALE GENOMIC DNA]</scope>
    <source>
        <strain evidence="9 10">DSM 29158</strain>
    </source>
</reference>
<dbReference type="Pfam" id="PF02028">
    <property type="entry name" value="BCCT"/>
    <property type="match status" value="1"/>
</dbReference>
<organism evidence="9 10">
    <name type="scientific">Abyssicoccus albus</name>
    <dbReference type="NCBI Taxonomy" id="1817405"/>
    <lineage>
        <taxon>Bacteria</taxon>
        <taxon>Bacillati</taxon>
        <taxon>Bacillota</taxon>
        <taxon>Bacilli</taxon>
        <taxon>Bacillales</taxon>
        <taxon>Abyssicoccaceae</taxon>
    </lineage>
</organism>
<dbReference type="PANTHER" id="PTHR30047">
    <property type="entry name" value="HIGH-AFFINITY CHOLINE TRANSPORT PROTEIN-RELATED"/>
    <property type="match status" value="1"/>
</dbReference>
<feature type="transmembrane region" description="Helical" evidence="8">
    <location>
        <begin position="262"/>
        <end position="282"/>
    </location>
</feature>
<feature type="transmembrane region" description="Helical" evidence="8">
    <location>
        <begin position="398"/>
        <end position="424"/>
    </location>
</feature>
<feature type="transmembrane region" description="Helical" evidence="8">
    <location>
        <begin position="353"/>
        <end position="378"/>
    </location>
</feature>
<dbReference type="Proteomes" id="UP000277108">
    <property type="component" value="Unassembled WGS sequence"/>
</dbReference>
<feature type="transmembrane region" description="Helical" evidence="8">
    <location>
        <begin position="453"/>
        <end position="471"/>
    </location>
</feature>
<dbReference type="PANTHER" id="PTHR30047:SF7">
    <property type="entry name" value="HIGH-AFFINITY CHOLINE TRANSPORT PROTEIN"/>
    <property type="match status" value="1"/>
</dbReference>
<evidence type="ECO:0000256" key="2">
    <source>
        <dbReference type="ARBA" id="ARBA00005658"/>
    </source>
</evidence>
<dbReference type="InterPro" id="IPR000060">
    <property type="entry name" value="BCCT_transptr"/>
</dbReference>
<evidence type="ECO:0000256" key="6">
    <source>
        <dbReference type="ARBA" id="ARBA00022989"/>
    </source>
</evidence>
<dbReference type="InterPro" id="IPR018093">
    <property type="entry name" value="BCCT_CS"/>
</dbReference>
<keyword evidence="10" id="KW-1185">Reference proteome</keyword>
<dbReference type="PROSITE" id="PS01303">
    <property type="entry name" value="BCCT"/>
    <property type="match status" value="1"/>
</dbReference>
<dbReference type="RefSeq" id="WP_123808016.1">
    <property type="nucleotide sequence ID" value="NZ_RKRK01000003.1"/>
</dbReference>
<feature type="transmembrane region" description="Helical" evidence="8">
    <location>
        <begin position="323"/>
        <end position="341"/>
    </location>
</feature>
<dbReference type="GO" id="GO:0005886">
    <property type="term" value="C:plasma membrane"/>
    <property type="evidence" value="ECO:0007669"/>
    <property type="project" value="UniProtKB-SubCell"/>
</dbReference>
<evidence type="ECO:0000256" key="7">
    <source>
        <dbReference type="ARBA" id="ARBA00023136"/>
    </source>
</evidence>
<protein>
    <submittedName>
        <fullName evidence="9">BCCT family betaine/carnitine transporter</fullName>
    </submittedName>
</protein>
<evidence type="ECO:0000256" key="5">
    <source>
        <dbReference type="ARBA" id="ARBA00022692"/>
    </source>
</evidence>
<evidence type="ECO:0000256" key="1">
    <source>
        <dbReference type="ARBA" id="ARBA00004651"/>
    </source>
</evidence>
<evidence type="ECO:0000256" key="8">
    <source>
        <dbReference type="SAM" id="Phobius"/>
    </source>
</evidence>